<sequence>MVNPVFTFLRYANRWLRNTFKLYDAEDKIIAEAHQYWNDPSKAILPQYTHSRGAGMFQDEEKWLSIGRQSLAIYQELERCLPPHKPVSTILEWGCGGGANAIHFAPLAKTFYGLDISADVLKECARQLTSAGIQQYHMVEINAAQPEEALQHVQQPIDLFFCVNVMEVFPSKTYTERIIDIASKMLATGGIALLQYKYTTPRWETQPKRWNYTSDPPNMTTFWIDEFWQLCIKHQLTPKVMKLLPPINEQDIKRRYVYLLCVKE</sequence>
<dbReference type="InterPro" id="IPR013217">
    <property type="entry name" value="Methyltransf_12"/>
</dbReference>
<keyword evidence="2" id="KW-0489">Methyltransferase</keyword>
<evidence type="ECO:0000313" key="2">
    <source>
        <dbReference type="EMBL" id="MDO1451785.1"/>
    </source>
</evidence>
<dbReference type="PANTHER" id="PTHR43861">
    <property type="entry name" value="TRANS-ACONITATE 2-METHYLTRANSFERASE-RELATED"/>
    <property type="match status" value="1"/>
</dbReference>
<proteinExistence type="predicted"/>
<reference evidence="2" key="1">
    <citation type="submission" date="2023-07" db="EMBL/GenBank/DDBJ databases">
        <title>The genome sequence of Rhodocytophaga aerolata KACC 12507.</title>
        <authorList>
            <person name="Zhang X."/>
        </authorList>
    </citation>
    <scope>NUCLEOTIDE SEQUENCE</scope>
    <source>
        <strain evidence="2">KACC 12507</strain>
    </source>
</reference>
<feature type="domain" description="Methyltransferase type 12" evidence="1">
    <location>
        <begin position="91"/>
        <end position="191"/>
    </location>
</feature>
<evidence type="ECO:0000313" key="3">
    <source>
        <dbReference type="Proteomes" id="UP001168528"/>
    </source>
</evidence>
<dbReference type="InterPro" id="IPR029063">
    <property type="entry name" value="SAM-dependent_MTases_sf"/>
</dbReference>
<comment type="caution">
    <text evidence="2">The sequence shown here is derived from an EMBL/GenBank/DDBJ whole genome shotgun (WGS) entry which is preliminary data.</text>
</comment>
<dbReference type="Gene3D" id="3.40.50.150">
    <property type="entry name" value="Vaccinia Virus protein VP39"/>
    <property type="match status" value="1"/>
</dbReference>
<evidence type="ECO:0000259" key="1">
    <source>
        <dbReference type="Pfam" id="PF08242"/>
    </source>
</evidence>
<protein>
    <submittedName>
        <fullName evidence="2">Class I SAM-dependent methyltransferase</fullName>
        <ecNumber evidence="2">2.1.-.-</ecNumber>
    </submittedName>
</protein>
<dbReference type="EC" id="2.1.-.-" evidence="2"/>
<dbReference type="RefSeq" id="WP_302042582.1">
    <property type="nucleotide sequence ID" value="NZ_JAUKPO010000092.1"/>
</dbReference>
<dbReference type="SUPFAM" id="SSF53335">
    <property type="entry name" value="S-adenosyl-L-methionine-dependent methyltransferases"/>
    <property type="match status" value="1"/>
</dbReference>
<organism evidence="2 3">
    <name type="scientific">Rhodocytophaga aerolata</name>
    <dbReference type="NCBI Taxonomy" id="455078"/>
    <lineage>
        <taxon>Bacteria</taxon>
        <taxon>Pseudomonadati</taxon>
        <taxon>Bacteroidota</taxon>
        <taxon>Cytophagia</taxon>
        <taxon>Cytophagales</taxon>
        <taxon>Rhodocytophagaceae</taxon>
        <taxon>Rhodocytophaga</taxon>
    </lineage>
</organism>
<keyword evidence="3" id="KW-1185">Reference proteome</keyword>
<dbReference type="Pfam" id="PF08242">
    <property type="entry name" value="Methyltransf_12"/>
    <property type="match status" value="1"/>
</dbReference>
<keyword evidence="2" id="KW-0808">Transferase</keyword>
<name>A0ABT8RI73_9BACT</name>
<gene>
    <name evidence="2" type="ORF">Q0590_36260</name>
</gene>
<dbReference type="GO" id="GO:0008168">
    <property type="term" value="F:methyltransferase activity"/>
    <property type="evidence" value="ECO:0007669"/>
    <property type="project" value="UniProtKB-KW"/>
</dbReference>
<dbReference type="Proteomes" id="UP001168528">
    <property type="component" value="Unassembled WGS sequence"/>
</dbReference>
<dbReference type="EMBL" id="JAUKPO010000092">
    <property type="protein sequence ID" value="MDO1451785.1"/>
    <property type="molecule type" value="Genomic_DNA"/>
</dbReference>
<accession>A0ABT8RI73</accession>
<dbReference type="GO" id="GO:0032259">
    <property type="term" value="P:methylation"/>
    <property type="evidence" value="ECO:0007669"/>
    <property type="project" value="UniProtKB-KW"/>
</dbReference>
<dbReference type="CDD" id="cd02440">
    <property type="entry name" value="AdoMet_MTases"/>
    <property type="match status" value="1"/>
</dbReference>